<evidence type="ECO:0000256" key="9">
    <source>
        <dbReference type="ARBA" id="ARBA00023242"/>
    </source>
</evidence>
<evidence type="ECO:0000256" key="7">
    <source>
        <dbReference type="ARBA" id="ARBA00022853"/>
    </source>
</evidence>
<dbReference type="InterPro" id="IPR001005">
    <property type="entry name" value="SANT/Myb"/>
</dbReference>
<dbReference type="PROSITE" id="PS51194">
    <property type="entry name" value="HELICASE_CTER"/>
    <property type="match status" value="1"/>
</dbReference>
<dbReference type="GO" id="GO:0004386">
    <property type="term" value="F:helicase activity"/>
    <property type="evidence" value="ECO:0007669"/>
    <property type="project" value="UniProtKB-KW"/>
</dbReference>
<accession>C5KT21</accession>
<keyword evidence="10" id="KW-0175">Coiled coil</keyword>
<dbReference type="OMA" id="EFQFRES"/>
<dbReference type="FunFam" id="3.40.50.10810:FF:000005">
    <property type="entry name" value="Photoperiod-independent early flowering 1"/>
    <property type="match status" value="1"/>
</dbReference>
<feature type="domain" description="Helicase C-terminal" evidence="13">
    <location>
        <begin position="313"/>
        <end position="468"/>
    </location>
</feature>
<dbReference type="GO" id="GO:0042393">
    <property type="term" value="F:histone binding"/>
    <property type="evidence" value="ECO:0007669"/>
    <property type="project" value="TreeGrafter"/>
</dbReference>
<dbReference type="SUPFAM" id="SSF52540">
    <property type="entry name" value="P-loop containing nucleoside triphosphate hydrolases"/>
    <property type="match status" value="2"/>
</dbReference>
<evidence type="ECO:0000256" key="2">
    <source>
        <dbReference type="ARBA" id="ARBA00009687"/>
    </source>
</evidence>
<dbReference type="GO" id="GO:0003682">
    <property type="term" value="F:chromatin binding"/>
    <property type="evidence" value="ECO:0007669"/>
    <property type="project" value="TreeGrafter"/>
</dbReference>
<dbReference type="GO" id="GO:0005524">
    <property type="term" value="F:ATP binding"/>
    <property type="evidence" value="ECO:0007669"/>
    <property type="project" value="UniProtKB-KW"/>
</dbReference>
<dbReference type="InterPro" id="IPR001650">
    <property type="entry name" value="Helicase_C-like"/>
</dbReference>
<keyword evidence="5" id="KW-0347">Helicase</keyword>
<dbReference type="PROSITE" id="PS51192">
    <property type="entry name" value="HELICASE_ATP_BIND_1"/>
    <property type="match status" value="1"/>
</dbReference>
<dbReference type="PROSITE" id="PS00690">
    <property type="entry name" value="DEAH_ATP_HELICASE"/>
    <property type="match status" value="1"/>
</dbReference>
<evidence type="ECO:0000256" key="5">
    <source>
        <dbReference type="ARBA" id="ARBA00022806"/>
    </source>
</evidence>
<reference evidence="14 15" key="1">
    <citation type="submission" date="2008-07" db="EMBL/GenBank/DDBJ databases">
        <authorList>
            <person name="El-Sayed N."/>
            <person name="Caler E."/>
            <person name="Inman J."/>
            <person name="Amedeo P."/>
            <person name="Hass B."/>
            <person name="Wortman J."/>
        </authorList>
    </citation>
    <scope>NUCLEOTIDE SEQUENCE [LARGE SCALE GENOMIC DNA]</scope>
    <source>
        <strain evidence="15">ATCC 50983 / TXsc</strain>
    </source>
</reference>
<dbReference type="InterPro" id="IPR014001">
    <property type="entry name" value="Helicase_ATP-bd"/>
</dbReference>
<dbReference type="GO" id="GO:0000785">
    <property type="term" value="C:chromatin"/>
    <property type="evidence" value="ECO:0007669"/>
    <property type="project" value="TreeGrafter"/>
</dbReference>
<evidence type="ECO:0000256" key="8">
    <source>
        <dbReference type="ARBA" id="ARBA00023125"/>
    </source>
</evidence>
<dbReference type="OrthoDB" id="5857104at2759"/>
<evidence type="ECO:0000256" key="1">
    <source>
        <dbReference type="ARBA" id="ARBA00004123"/>
    </source>
</evidence>
<evidence type="ECO:0000259" key="12">
    <source>
        <dbReference type="PROSITE" id="PS51192"/>
    </source>
</evidence>
<dbReference type="InterPro" id="IPR049730">
    <property type="entry name" value="SNF2/RAD54-like_C"/>
</dbReference>
<dbReference type="InterPro" id="IPR038718">
    <property type="entry name" value="SNF2-like_sf"/>
</dbReference>
<keyword evidence="8" id="KW-0238">DNA-binding</keyword>
<dbReference type="EMBL" id="GG676168">
    <property type="protein sequence ID" value="EER12371.1"/>
    <property type="molecule type" value="Genomic_DNA"/>
</dbReference>
<evidence type="ECO:0000313" key="14">
    <source>
        <dbReference type="EMBL" id="EER12371.1"/>
    </source>
</evidence>
<keyword evidence="15" id="KW-1185">Reference proteome</keyword>
<proteinExistence type="inferred from homology"/>
<dbReference type="Pfam" id="PF09111">
    <property type="entry name" value="SLIDE"/>
    <property type="match status" value="1"/>
</dbReference>
<dbReference type="Proteomes" id="UP000007800">
    <property type="component" value="Unassembled WGS sequence"/>
</dbReference>
<evidence type="ECO:0000259" key="13">
    <source>
        <dbReference type="PROSITE" id="PS51194"/>
    </source>
</evidence>
<dbReference type="GO" id="GO:0016887">
    <property type="term" value="F:ATP hydrolysis activity"/>
    <property type="evidence" value="ECO:0007669"/>
    <property type="project" value="TreeGrafter"/>
</dbReference>
<feature type="region of interest" description="Disordered" evidence="11">
    <location>
        <begin position="651"/>
        <end position="685"/>
    </location>
</feature>
<dbReference type="PANTHER" id="PTHR45623:SF49">
    <property type="entry name" value="SWI_SNF-RELATED MATRIX-ASSOCIATED ACTIN-DEPENDENT REGULATOR OF CHROMATIN SUBFAMILY A MEMBER 5"/>
    <property type="match status" value="1"/>
</dbReference>
<gene>
    <name evidence="14" type="ORF">Pmar_PMAR001170</name>
</gene>
<dbReference type="InterPro" id="IPR002464">
    <property type="entry name" value="DNA/RNA_helicase_DEAH_CS"/>
</dbReference>
<feature type="coiled-coil region" evidence="10">
    <location>
        <begin position="766"/>
        <end position="793"/>
    </location>
</feature>
<keyword evidence="3" id="KW-0547">Nucleotide-binding</keyword>
<keyword evidence="4" id="KW-0378">Hydrolase</keyword>
<comment type="subcellular location">
    <subcellularLocation>
        <location evidence="1">Nucleus</location>
    </subcellularLocation>
</comment>
<feature type="compositionally biased region" description="Polar residues" evidence="11">
    <location>
        <begin position="660"/>
        <end position="681"/>
    </location>
</feature>
<dbReference type="FunCoup" id="C5KT21">
    <property type="interactions" value="200"/>
</dbReference>
<dbReference type="GO" id="GO:0140658">
    <property type="term" value="F:ATP-dependent chromatin remodeler activity"/>
    <property type="evidence" value="ECO:0007669"/>
    <property type="project" value="TreeGrafter"/>
</dbReference>
<keyword evidence="9" id="KW-0539">Nucleus</keyword>
<dbReference type="InterPro" id="IPR027417">
    <property type="entry name" value="P-loop_NTPase"/>
</dbReference>
<evidence type="ECO:0000256" key="6">
    <source>
        <dbReference type="ARBA" id="ARBA00022840"/>
    </source>
</evidence>
<keyword evidence="7" id="KW-0156">Chromatin regulator</keyword>
<dbReference type="PANTHER" id="PTHR45623">
    <property type="entry name" value="CHROMODOMAIN-HELICASE-DNA-BINDING PROTEIN 3-RELATED-RELATED"/>
    <property type="match status" value="1"/>
</dbReference>
<dbReference type="InterPro" id="IPR009057">
    <property type="entry name" value="Homeodomain-like_sf"/>
</dbReference>
<dbReference type="GeneID" id="9057571"/>
<dbReference type="Gene3D" id="1.10.10.60">
    <property type="entry name" value="Homeodomain-like"/>
    <property type="match status" value="2"/>
</dbReference>
<dbReference type="InParanoid" id="C5KT21"/>
<evidence type="ECO:0000313" key="15">
    <source>
        <dbReference type="Proteomes" id="UP000007800"/>
    </source>
</evidence>
<organism evidence="15">
    <name type="scientific">Perkinsus marinus (strain ATCC 50983 / TXsc)</name>
    <dbReference type="NCBI Taxonomy" id="423536"/>
    <lineage>
        <taxon>Eukaryota</taxon>
        <taxon>Sar</taxon>
        <taxon>Alveolata</taxon>
        <taxon>Perkinsozoa</taxon>
        <taxon>Perkinsea</taxon>
        <taxon>Perkinsida</taxon>
        <taxon>Perkinsidae</taxon>
        <taxon>Perkinsus</taxon>
    </lineage>
</organism>
<comment type="similarity">
    <text evidence="2">Belongs to the SNF2/RAD54 helicase family. ISWI subfamily.</text>
</comment>
<feature type="domain" description="Helicase ATP-binding" evidence="12">
    <location>
        <begin position="13"/>
        <end position="182"/>
    </location>
</feature>
<dbReference type="SUPFAM" id="SSF46689">
    <property type="entry name" value="Homeodomain-like"/>
    <property type="match status" value="2"/>
</dbReference>
<dbReference type="GO" id="GO:0003677">
    <property type="term" value="F:DNA binding"/>
    <property type="evidence" value="ECO:0007669"/>
    <property type="project" value="UniProtKB-KW"/>
</dbReference>
<dbReference type="Pfam" id="PF00271">
    <property type="entry name" value="Helicase_C"/>
    <property type="match status" value="1"/>
</dbReference>
<dbReference type="CDD" id="cd18793">
    <property type="entry name" value="SF2_C_SNF"/>
    <property type="match status" value="1"/>
</dbReference>
<feature type="compositionally biased region" description="Low complexity" evidence="11">
    <location>
        <begin position="976"/>
        <end position="986"/>
    </location>
</feature>
<dbReference type="RefSeq" id="XP_002780576.1">
    <property type="nucleotide sequence ID" value="XM_002780530.1"/>
</dbReference>
<evidence type="ECO:0000256" key="4">
    <source>
        <dbReference type="ARBA" id="ARBA00022801"/>
    </source>
</evidence>
<dbReference type="AlphaFoldDB" id="C5KT21"/>
<dbReference type="SMART" id="SM00717">
    <property type="entry name" value="SANT"/>
    <property type="match status" value="2"/>
</dbReference>
<dbReference type="GO" id="GO:0034728">
    <property type="term" value="P:nucleosome organization"/>
    <property type="evidence" value="ECO:0007669"/>
    <property type="project" value="TreeGrafter"/>
</dbReference>
<dbReference type="CDD" id="cd00167">
    <property type="entry name" value="SANT"/>
    <property type="match status" value="1"/>
</dbReference>
<dbReference type="SMART" id="SM00487">
    <property type="entry name" value="DEXDc"/>
    <property type="match status" value="1"/>
</dbReference>
<protein>
    <submittedName>
        <fullName evidence="14">Chromatin remodelling complex ATPase chain Iswi, putative</fullName>
    </submittedName>
</protein>
<dbReference type="Gene3D" id="3.40.50.10810">
    <property type="entry name" value="Tandem AAA-ATPase domain"/>
    <property type="match status" value="1"/>
</dbReference>
<dbReference type="Pfam" id="PF00176">
    <property type="entry name" value="SNF2-rel_dom"/>
    <property type="match status" value="1"/>
</dbReference>
<keyword evidence="6" id="KW-0067">ATP-binding</keyword>
<feature type="compositionally biased region" description="Polar residues" evidence="11">
    <location>
        <begin position="959"/>
        <end position="975"/>
    </location>
</feature>
<feature type="region of interest" description="Disordered" evidence="11">
    <location>
        <begin position="912"/>
        <end position="1003"/>
    </location>
</feature>
<dbReference type="Gene3D" id="3.40.50.300">
    <property type="entry name" value="P-loop containing nucleotide triphosphate hydrolases"/>
    <property type="match status" value="1"/>
</dbReference>
<evidence type="ECO:0000256" key="3">
    <source>
        <dbReference type="ARBA" id="ARBA00022741"/>
    </source>
</evidence>
<dbReference type="GO" id="GO:0005634">
    <property type="term" value="C:nucleus"/>
    <property type="evidence" value="ECO:0007669"/>
    <property type="project" value="UniProtKB-SubCell"/>
</dbReference>
<dbReference type="SMART" id="SM00490">
    <property type="entry name" value="HELICc"/>
    <property type="match status" value="1"/>
</dbReference>
<dbReference type="InterPro" id="IPR000330">
    <property type="entry name" value="SNF2_N"/>
</dbReference>
<evidence type="ECO:0000256" key="10">
    <source>
        <dbReference type="SAM" id="Coils"/>
    </source>
</evidence>
<feature type="compositionally biased region" description="Basic residues" evidence="11">
    <location>
        <begin position="987"/>
        <end position="1003"/>
    </location>
</feature>
<evidence type="ECO:0000256" key="11">
    <source>
        <dbReference type="SAM" id="MobiDB-lite"/>
    </source>
</evidence>
<sequence>MRPYQLDGLTWLCQLCVAHVNGILADEMGLGKTLQTISLLTTVTSKGWVHPPHMVVGPKTTLLNWAGEFKRFCPSMRVILLHGTHDERRETIEEYLMDVPQPKSFDVLLTTFDVCRIEKAALRKIRWGYFVMDEAHRIKNEQSSLSQVVRSFTTQRRLLLTGTPLQNNLQELWALLNFLMPSVFTNAKQFDGMLERISQEHESRDVITVLHRILRPFMLRRLKSDVAKDLPEKRSVYVFVPATEMQRTLYRDLLMKNTVLSTESLSGHKMRLLNTLMQLRKCCNHPYLFEGMEPGPPYFDGPHLWENSGKLRVVDKLLERLAVPGPQGKNQVLIFTQMTRMLDIMDDYLRLKGYGYCRIDGDTAMSDRQAMIDDFTRPDSDKFVFILSTRAGGLGINLNTANYVIIYDSDFNPQMDLQAIDRAHRIGQKRQVTVYRLVTQDTVEEKIVERAAKKMQIDNLVIQKGKFNQARASNAPTKDEVSQIIRFGAQEVVIVDPSQGQQEVDIDAILRTAEERTADIDAQMATLSETLNINSLSLDGSVLDAHKPAVKDDQETPTDEDLPEELKLVGSGVVGEPWGCQAAKGIYDIGPRVRKERFQLVEDHPAPRKKRARVPEWRAEVGGGYDHQLYNSKRLDELDKIEYAWNKYMAGGSAPKSEESVTASPSPSEGESEVDQQTNDTPPAEFTGAMKAEKKRLLAEGIPHWSKKQFNAFVRGCKTYGKDKLAKIAEEIEDKSLSEVRMFHQAFFSRAEKMMGKAGGRIIQDIDKCTQQVQELQESVEALNNRIEEFDGNVWSDLKLPADHADNRANRKVHIDGSNQFERFWSEAEDRALMCALYKCGYGKWEEIRVLLRYSVVHQFNFNLQLRTSDQIKKRCDQLMSMNCTIVTIDSDINSSISVKEEKAALEEALRAAASAKKKRKHHKDSAQKSSAKKSRKREHDENGSPASQPKKKAKTRGSKSNATPSRSRGSQNELASVKSANSGASGKKRKSSSTKRKTPKAK</sequence>
<dbReference type="InterPro" id="IPR015195">
    <property type="entry name" value="SLIDE"/>
</dbReference>
<name>C5KT21_PERM5</name>